<evidence type="ECO:0000313" key="3">
    <source>
        <dbReference type="Proteomes" id="UP000827549"/>
    </source>
</evidence>
<dbReference type="AlphaFoldDB" id="A0AAF0Y655"/>
<accession>A0AAF0Y655</accession>
<dbReference type="Proteomes" id="UP000827549">
    <property type="component" value="Chromosome 3"/>
</dbReference>
<protein>
    <submittedName>
        <fullName evidence="2">Uncharacterized protein</fullName>
    </submittedName>
</protein>
<evidence type="ECO:0000256" key="1">
    <source>
        <dbReference type="SAM" id="MobiDB-lite"/>
    </source>
</evidence>
<feature type="region of interest" description="Disordered" evidence="1">
    <location>
        <begin position="411"/>
        <end position="479"/>
    </location>
</feature>
<dbReference type="GeneID" id="87807567"/>
<sequence>MWGYSNNPLAAQIHVEFSTGVVDLIGSAQTGTSYSLPGTVFLVFPALAPFERFRVVRDLSVTLEAKSEYFDDHGRYTPMRLHTASFALLASALQVPPSDGSTRSLTLAVPFDLRVPGWVPSSYAGVFAQTAFGVVAAAKMAWARPRLLREADTHTSTSAYAPFLVRRHRMPTAISPESAIRLRAHHVRRDGPLDATFHVPEWVDMHGGDRSLRVSVLLRVPEDSEADEVLVTEIGMEVEETDRYCSTRLPSYGLSFPIPLEQPTRFGRQHPLLLGDTDLPIRAVVKRACLLSDEGLQRNFCFAASGLRIGRKWRKVNVILPLPDASSTAAPQADYDGPFVRRAHLLKTTLKYRLPGGDILPITFATPIRFGTAPHTMPMESAAPPAYIQVFEENGEPRDCDPLPLYLPPPPPGPVPAYASPPSRWRELEPPPPTTLAGPAFEASVASPTPLPADLPSPNHTDESMASEPRTSVDDARGPAFKMSIAHLLAPTPASSSRVEFE</sequence>
<name>A0AAF0Y655_9TREE</name>
<dbReference type="RefSeq" id="XP_062626832.1">
    <property type="nucleotide sequence ID" value="XM_062770848.1"/>
</dbReference>
<dbReference type="EMBL" id="CP086716">
    <property type="protein sequence ID" value="WOO80800.1"/>
    <property type="molecule type" value="Genomic_DNA"/>
</dbReference>
<organism evidence="2 3">
    <name type="scientific">Vanrija pseudolonga</name>
    <dbReference type="NCBI Taxonomy" id="143232"/>
    <lineage>
        <taxon>Eukaryota</taxon>
        <taxon>Fungi</taxon>
        <taxon>Dikarya</taxon>
        <taxon>Basidiomycota</taxon>
        <taxon>Agaricomycotina</taxon>
        <taxon>Tremellomycetes</taxon>
        <taxon>Trichosporonales</taxon>
        <taxon>Trichosporonaceae</taxon>
        <taxon>Vanrija</taxon>
    </lineage>
</organism>
<reference evidence="2" key="1">
    <citation type="submission" date="2023-10" db="EMBL/GenBank/DDBJ databases">
        <authorList>
            <person name="Noh H."/>
        </authorList>
    </citation>
    <scope>NUCLEOTIDE SEQUENCE</scope>
    <source>
        <strain evidence="2">DUCC4014</strain>
    </source>
</reference>
<evidence type="ECO:0000313" key="2">
    <source>
        <dbReference type="EMBL" id="WOO80800.1"/>
    </source>
</evidence>
<gene>
    <name evidence="2" type="ORF">LOC62_03G004329</name>
</gene>
<keyword evidence="3" id="KW-1185">Reference proteome</keyword>
<proteinExistence type="predicted"/>